<evidence type="ECO:0000256" key="4">
    <source>
        <dbReference type="ARBA" id="ARBA00023027"/>
    </source>
</evidence>
<dbReference type="PANTHER" id="PTHR14453:SF89">
    <property type="entry name" value="PROTEIN MONO-ADP-RIBOSYLTRANSFERASE PARP14"/>
    <property type="match status" value="1"/>
</dbReference>
<dbReference type="GO" id="GO:0003723">
    <property type="term" value="F:RNA binding"/>
    <property type="evidence" value="ECO:0007669"/>
    <property type="project" value="InterPro"/>
</dbReference>
<dbReference type="Ensembl" id="ENSVKKT00000004290.1">
    <property type="protein sequence ID" value="ENSVKKP00000004176.1"/>
    <property type="gene ID" value="ENSVKKG00000003121.1"/>
</dbReference>
<keyword evidence="3" id="KW-0808">Transferase</keyword>
<accession>A0A8D2KSL8</accession>
<dbReference type="InterPro" id="IPR035979">
    <property type="entry name" value="RBD_domain_sf"/>
</dbReference>
<proteinExistence type="predicted"/>
<dbReference type="Pfam" id="PF23249">
    <property type="entry name" value="KH_PARP14_3"/>
    <property type="match status" value="1"/>
</dbReference>
<comment type="subcellular location">
    <subcellularLocation>
        <location evidence="1">Nucleus</location>
    </subcellularLocation>
</comment>
<evidence type="ECO:0000259" key="7">
    <source>
        <dbReference type="PROSITE" id="PS51154"/>
    </source>
</evidence>
<evidence type="ECO:0000256" key="2">
    <source>
        <dbReference type="ARBA" id="ARBA00022676"/>
    </source>
</evidence>
<feature type="region of interest" description="Disordered" evidence="6">
    <location>
        <begin position="1273"/>
        <end position="1295"/>
    </location>
</feature>
<name>A0A8D2KSL8_VARKO</name>
<dbReference type="InterPro" id="IPR052056">
    <property type="entry name" value="Mono-ARTD/PARP"/>
</dbReference>
<evidence type="ECO:0000256" key="6">
    <source>
        <dbReference type="SAM" id="MobiDB-lite"/>
    </source>
</evidence>
<feature type="domain" description="Macro" evidence="7">
    <location>
        <begin position="875"/>
        <end position="1062"/>
    </location>
</feature>
<dbReference type="InterPro" id="IPR000504">
    <property type="entry name" value="RRM_dom"/>
</dbReference>
<dbReference type="InterPro" id="IPR043472">
    <property type="entry name" value="Macro_dom-like"/>
</dbReference>
<dbReference type="InterPro" id="IPR057050">
    <property type="entry name" value="RRM_PARP14_2"/>
</dbReference>
<dbReference type="SMART" id="SM00360">
    <property type="entry name" value="RRM"/>
    <property type="match status" value="2"/>
</dbReference>
<dbReference type="Pfam" id="PF23085">
    <property type="entry name" value="RRM_PARP14_3"/>
    <property type="match status" value="2"/>
</dbReference>
<dbReference type="CDD" id="cd12547">
    <property type="entry name" value="RRM1_2_PAR10"/>
    <property type="match status" value="1"/>
</dbReference>
<dbReference type="InterPro" id="IPR057045">
    <property type="entry name" value="PARP14_KH_3"/>
</dbReference>
<feature type="domain" description="Macro" evidence="7">
    <location>
        <begin position="1303"/>
        <end position="1474"/>
    </location>
</feature>
<dbReference type="InterPro" id="IPR057048">
    <property type="entry name" value="PARP14_KH_6"/>
</dbReference>
<dbReference type="SUPFAM" id="SSF54928">
    <property type="entry name" value="RNA-binding domain, RBD"/>
    <property type="match status" value="1"/>
</dbReference>
<dbReference type="GO" id="GO:0003950">
    <property type="term" value="F:NAD+ poly-ADP-ribosyltransferase activity"/>
    <property type="evidence" value="ECO:0007669"/>
    <property type="project" value="TreeGrafter"/>
</dbReference>
<dbReference type="CDD" id="cd02907">
    <property type="entry name" value="Macro_Af1521_BAL-like"/>
    <property type="match status" value="1"/>
</dbReference>
<dbReference type="Pfam" id="PF23253">
    <property type="entry name" value="KH_PARP14_6"/>
    <property type="match status" value="1"/>
</dbReference>
<dbReference type="GO" id="GO:0010629">
    <property type="term" value="P:negative regulation of gene expression"/>
    <property type="evidence" value="ECO:0007669"/>
    <property type="project" value="TreeGrafter"/>
</dbReference>
<keyword evidence="9" id="KW-1185">Reference proteome</keyword>
<dbReference type="GO" id="GO:0070212">
    <property type="term" value="P:protein poly-ADP-ribosylation"/>
    <property type="evidence" value="ECO:0007669"/>
    <property type="project" value="TreeGrafter"/>
</dbReference>
<dbReference type="Proteomes" id="UP000694545">
    <property type="component" value="Unplaced"/>
</dbReference>
<keyword evidence="4" id="KW-0520">NAD</keyword>
<dbReference type="GO" id="GO:0005634">
    <property type="term" value="C:nucleus"/>
    <property type="evidence" value="ECO:0007669"/>
    <property type="project" value="UniProtKB-SubCell"/>
</dbReference>
<dbReference type="InterPro" id="IPR057043">
    <property type="entry name" value="PARP14_KH_2"/>
</dbReference>
<dbReference type="InterPro" id="IPR034464">
    <property type="entry name" value="PAR10_RRM1_2"/>
</dbReference>
<dbReference type="Pfam" id="PF23248">
    <property type="entry name" value="KH_PARP14_2"/>
    <property type="match status" value="1"/>
</dbReference>
<dbReference type="PROSITE" id="PS51154">
    <property type="entry name" value="MACRO"/>
    <property type="match status" value="3"/>
</dbReference>
<dbReference type="Pfam" id="PF23252">
    <property type="entry name" value="KH_PARP14_5"/>
    <property type="match status" value="1"/>
</dbReference>
<dbReference type="PANTHER" id="PTHR14453">
    <property type="entry name" value="PARP/ZINC FINGER CCCH TYPE DOMAIN CONTAINING PROTEIN"/>
    <property type="match status" value="1"/>
</dbReference>
<dbReference type="InterPro" id="IPR057044">
    <property type="entry name" value="PARP14_KH_1"/>
</dbReference>
<dbReference type="GO" id="GO:1990404">
    <property type="term" value="F:NAD+-protein mono-ADP-ribosyltransferase activity"/>
    <property type="evidence" value="ECO:0007669"/>
    <property type="project" value="TreeGrafter"/>
</dbReference>
<dbReference type="Pfam" id="PF23251">
    <property type="entry name" value="KH_PARP14_4"/>
    <property type="match status" value="1"/>
</dbReference>
<feature type="domain" description="Macro" evidence="7">
    <location>
        <begin position="1086"/>
        <end position="1271"/>
    </location>
</feature>
<keyword evidence="5" id="KW-0539">Nucleus</keyword>
<dbReference type="SUPFAM" id="SSF52949">
    <property type="entry name" value="Macro domain-like"/>
    <property type="match status" value="3"/>
</dbReference>
<dbReference type="Pfam" id="PF23084">
    <property type="entry name" value="KH_PARP14_1"/>
    <property type="match status" value="1"/>
</dbReference>
<dbReference type="Pfam" id="PF23245">
    <property type="entry name" value="RRM_PARP14_2"/>
    <property type="match status" value="1"/>
</dbReference>
<protein>
    <recommendedName>
        <fullName evidence="7">Macro domain-containing protein</fullName>
    </recommendedName>
</protein>
<organism evidence="8 9">
    <name type="scientific">Varanus komodoensis</name>
    <name type="common">Komodo dragon</name>
    <dbReference type="NCBI Taxonomy" id="61221"/>
    <lineage>
        <taxon>Eukaryota</taxon>
        <taxon>Metazoa</taxon>
        <taxon>Chordata</taxon>
        <taxon>Craniata</taxon>
        <taxon>Vertebrata</taxon>
        <taxon>Euteleostomi</taxon>
        <taxon>Lepidosauria</taxon>
        <taxon>Squamata</taxon>
        <taxon>Bifurcata</taxon>
        <taxon>Unidentata</taxon>
        <taxon>Episquamata</taxon>
        <taxon>Toxicofera</taxon>
        <taxon>Anguimorpha</taxon>
        <taxon>Paleoanguimorpha</taxon>
        <taxon>Varanoidea</taxon>
        <taxon>Varanidae</taxon>
        <taxon>Varanus</taxon>
    </lineage>
</organism>
<dbReference type="SMART" id="SM00506">
    <property type="entry name" value="A1pp"/>
    <property type="match status" value="3"/>
</dbReference>
<dbReference type="Gene3D" id="3.30.70.330">
    <property type="match status" value="3"/>
</dbReference>
<dbReference type="InterPro" id="IPR057051">
    <property type="entry name" value="PARP14_RPM_1"/>
</dbReference>
<dbReference type="Gene3D" id="3.40.220.10">
    <property type="entry name" value="Leucine Aminopeptidase, subunit E, domain 1"/>
    <property type="match status" value="3"/>
</dbReference>
<dbReference type="Pfam" id="PF01661">
    <property type="entry name" value="Macro"/>
    <property type="match status" value="3"/>
</dbReference>
<dbReference type="Pfam" id="PF23222">
    <property type="entry name" value="RRM_PARP14_1"/>
    <property type="match status" value="1"/>
</dbReference>
<dbReference type="InterPro" id="IPR012677">
    <property type="entry name" value="Nucleotide-bd_a/b_plait_sf"/>
</dbReference>
<keyword evidence="2" id="KW-0328">Glycosyltransferase</keyword>
<dbReference type="GO" id="GO:0003714">
    <property type="term" value="F:transcription corepressor activity"/>
    <property type="evidence" value="ECO:0007669"/>
    <property type="project" value="TreeGrafter"/>
</dbReference>
<evidence type="ECO:0000313" key="9">
    <source>
        <dbReference type="Proteomes" id="UP000694545"/>
    </source>
</evidence>
<evidence type="ECO:0000256" key="5">
    <source>
        <dbReference type="ARBA" id="ARBA00023242"/>
    </source>
</evidence>
<reference evidence="8" key="1">
    <citation type="submission" date="2025-08" db="UniProtKB">
        <authorList>
            <consortium name="Ensembl"/>
        </authorList>
    </citation>
    <scope>IDENTIFICATION</scope>
</reference>
<dbReference type="InterPro" id="IPR002589">
    <property type="entry name" value="Macro_dom"/>
</dbReference>
<evidence type="ECO:0000256" key="1">
    <source>
        <dbReference type="ARBA" id="ARBA00004123"/>
    </source>
</evidence>
<evidence type="ECO:0000313" key="8">
    <source>
        <dbReference type="Ensembl" id="ENSVKKP00000004176.1"/>
    </source>
</evidence>
<dbReference type="InterPro" id="IPR057047">
    <property type="entry name" value="PARP14_KH_5"/>
</dbReference>
<dbReference type="InterPro" id="IPR057046">
    <property type="entry name" value="PARP14_KH_4"/>
</dbReference>
<evidence type="ECO:0000256" key="3">
    <source>
        <dbReference type="ARBA" id="ARBA00022679"/>
    </source>
</evidence>
<dbReference type="GO" id="GO:0005737">
    <property type="term" value="C:cytoplasm"/>
    <property type="evidence" value="ECO:0007669"/>
    <property type="project" value="TreeGrafter"/>
</dbReference>
<reference evidence="8" key="2">
    <citation type="submission" date="2025-09" db="UniProtKB">
        <authorList>
            <consortium name="Ensembl"/>
        </authorList>
    </citation>
    <scope>IDENTIFICATION</scope>
</reference>
<sequence>MAEETAYLFPVVVEGNWGKTLSKSLKNKLLCYLQSPKRSGGGECKVCVEPGEEEQITVFFTHEEVRQRVLSMKNHELDLPDKKKLKLTISLPIETAATATVESDAMTKPNSNQGLVQTKAPQQPAWPKDAAGTLLTQDFSVMVETAAGEKIENEIVEMYFENKKRSGGGTIKSCVKDGEQFIITFEDKADAQEVLQRKNHMIKKIALRVRRYGQAAARDQPQMLASPVLLENVRETIQLCMLILLVENVSGLSEEDEDFSVEMIPARDAAVVTFLKPIDTDSFIKKFNEHRKAKQLDISAHALEVTKRILVENIPSDISRDFIDMHFESKKYGGGPVLDINYLPERHSALITFHDSKEVNTILERKHFFNNTRVQVYPYYESLGIALYGKEKPPVKLPVPTNIAIDPYQWQFLQRNPLLLEEISHEMLDCYCQIEWPSRHSPCPEITMHPLQALLEQNGSLAKTWNENVSSRLKQSLSKQKVVKFNVNAVVWEAIQNSAIKEDVFILPDIAKEIVVLIGPAEAVERAEQEMNVLRENAIKKLERERQTVMETLTVVAGKYTILCNCGLLDRICSKYPDLKIAYDSAKECITLSGVATEVFKLKSEILEMLYSMVQKTVGLHPNIFLFLQQVDNTQLSQLLFWARKINAFYELKQEAVLLIGRDPQDLLAAEDGIKNGLTYRCIALKDNSVIRKREWRELTDTLYKAHNCSSATVIIQELEDEIVIAGCSEEVASASRKLSDFVVSNAYIQEALKTKSAVVPIYVKQEKQNHWLDIRRRGVKIHFGTMKNCKLISLEGPQVEVLKGCEILQNIVSSLCTTCIVIERPGAKAFFKEQEHLYVTGAKERFNCLIRVQESNEDDENEGEEGHTPAEKARLYCEIKLKDGIVVTLHKGNLSCFPADVVVNAANGELKHIGGLAAVLSKAAGPQLQKECDDHVRIHGSLRPGCAVITGAGNLPCKQVIHAVGPRWDNSEKETCIRLLKKAVRESLCLADTCNHRSIAIPAISAGIFGFPLKECARSIVTAIKEVLEESSGDGCLKQICLVDSNEKTVQALSEALKEVLVDGSSPSKQTSVTITKNLTAESGPGYQELTTPEGLKIVLQIKGIEDATTDVIVNTVGRDLALASSPLSCALLAKAGAKLQAELTEQGRRTVVRDACVLKTKGYALGCSHVLHAVLPLWSQHSGCKILEGVIEECLKITEELSLNSITFPAIGTGNLDYPKYLVAKVMFDELFRFSQKKNPRSLQEVHLVLHQSNVNTIKVFTDELNSRLNISQSSPSGSRTVPESSQQQEQTFPGQISSPVFGVYEMQLGPVTLHVKYGDITQETTDAIVNITNETFNLRNGVSKAILNGAGPEMAKECEQLASHTRQKLICTKGGNLNCKNVIHLVADSDTKAQVFRALKECEHRKFSSVAFPAIGTGNARRDPVIVADDMIDAIIDFASKTSAPVVKHIKIIIFQTFLLDIFHTSMQRKEVASGRFGTQMLKKIFHKITGYFIPKKPAEELKSDLLLETVVEPTIFQICGESKKNVEDTASWLKSLILNGQSENSFIDECISHFGERCNQRCLEGQYRNSDDDQEDPTGQRRAI</sequence>